<proteinExistence type="predicted"/>
<keyword evidence="4" id="KW-1185">Reference proteome</keyword>
<dbReference type="Proteomes" id="UP000076532">
    <property type="component" value="Unassembled WGS sequence"/>
</dbReference>
<evidence type="ECO:0000313" key="3">
    <source>
        <dbReference type="EMBL" id="KZP05963.1"/>
    </source>
</evidence>
<organism evidence="3 4">
    <name type="scientific">Athelia psychrophila</name>
    <dbReference type="NCBI Taxonomy" id="1759441"/>
    <lineage>
        <taxon>Eukaryota</taxon>
        <taxon>Fungi</taxon>
        <taxon>Dikarya</taxon>
        <taxon>Basidiomycota</taxon>
        <taxon>Agaricomycotina</taxon>
        <taxon>Agaricomycetes</taxon>
        <taxon>Agaricomycetidae</taxon>
        <taxon>Atheliales</taxon>
        <taxon>Atheliaceae</taxon>
        <taxon>Athelia</taxon>
    </lineage>
</organism>
<sequence>MKFSAVSLLVLGAGVAQHAVTNPIQVILTELTTFHPSAANNNIVHVDGTCLGLPMPHSFISSEKADELSKEAHRCPCTTKKYKGGSLSNAFRQAMGLPLIEKNISPEQVDKMVHGGILRIMPIHDVGNDEHQPMRLGKWHHFGDNEKKMHRGHHEHEHNGQLGRHGRHHAHTHAHGQARRHLASEFSSDKCLSPNCNMRNSELNSRATGHSARVDPSQNRKIQKSQFTRG</sequence>
<feature type="region of interest" description="Disordered" evidence="1">
    <location>
        <begin position="144"/>
        <end position="230"/>
    </location>
</feature>
<feature type="signal peptide" evidence="2">
    <location>
        <begin position="1"/>
        <end position="16"/>
    </location>
</feature>
<feature type="chain" id="PRO_5007893881" evidence="2">
    <location>
        <begin position="17"/>
        <end position="230"/>
    </location>
</feature>
<name>A0A167WDD5_9AGAM</name>
<dbReference type="AlphaFoldDB" id="A0A167WDD5"/>
<keyword evidence="2" id="KW-0732">Signal</keyword>
<evidence type="ECO:0000256" key="2">
    <source>
        <dbReference type="SAM" id="SignalP"/>
    </source>
</evidence>
<reference evidence="3 4" key="1">
    <citation type="journal article" date="2016" name="Mol. Biol. Evol.">
        <title>Comparative Genomics of Early-Diverging Mushroom-Forming Fungi Provides Insights into the Origins of Lignocellulose Decay Capabilities.</title>
        <authorList>
            <person name="Nagy L.G."/>
            <person name="Riley R."/>
            <person name="Tritt A."/>
            <person name="Adam C."/>
            <person name="Daum C."/>
            <person name="Floudas D."/>
            <person name="Sun H."/>
            <person name="Yadav J.S."/>
            <person name="Pangilinan J."/>
            <person name="Larsson K.H."/>
            <person name="Matsuura K."/>
            <person name="Barry K."/>
            <person name="Labutti K."/>
            <person name="Kuo R."/>
            <person name="Ohm R.A."/>
            <person name="Bhattacharya S.S."/>
            <person name="Shirouzu T."/>
            <person name="Yoshinaga Y."/>
            <person name="Martin F.M."/>
            <person name="Grigoriev I.V."/>
            <person name="Hibbett D.S."/>
        </authorList>
    </citation>
    <scope>NUCLEOTIDE SEQUENCE [LARGE SCALE GENOMIC DNA]</scope>
    <source>
        <strain evidence="3 4">CBS 109695</strain>
    </source>
</reference>
<evidence type="ECO:0000256" key="1">
    <source>
        <dbReference type="SAM" id="MobiDB-lite"/>
    </source>
</evidence>
<feature type="compositionally biased region" description="Polar residues" evidence="1">
    <location>
        <begin position="216"/>
        <end position="230"/>
    </location>
</feature>
<evidence type="ECO:0000313" key="4">
    <source>
        <dbReference type="Proteomes" id="UP000076532"/>
    </source>
</evidence>
<gene>
    <name evidence="3" type="ORF">FIBSPDRAFT_966845</name>
</gene>
<protein>
    <submittedName>
        <fullName evidence="3">Uncharacterized protein</fullName>
    </submittedName>
</protein>
<dbReference type="EMBL" id="KV417810">
    <property type="protein sequence ID" value="KZP05963.1"/>
    <property type="molecule type" value="Genomic_DNA"/>
</dbReference>
<feature type="compositionally biased region" description="Polar residues" evidence="1">
    <location>
        <begin position="194"/>
        <end position="208"/>
    </location>
</feature>
<feature type="compositionally biased region" description="Basic residues" evidence="1">
    <location>
        <begin position="164"/>
        <end position="181"/>
    </location>
</feature>
<accession>A0A167WDD5</accession>